<comment type="similarity">
    <text evidence="1">Belongs to the GST superfamily. Zeta family.</text>
</comment>
<dbReference type="Pfam" id="PF02798">
    <property type="entry name" value="GST_N"/>
    <property type="match status" value="1"/>
</dbReference>
<dbReference type="PROSITE" id="PS50405">
    <property type="entry name" value="GST_CTER"/>
    <property type="match status" value="1"/>
</dbReference>
<evidence type="ECO:0000256" key="1">
    <source>
        <dbReference type="ARBA" id="ARBA00010007"/>
    </source>
</evidence>
<dbReference type="NCBIfam" id="TIGR01262">
    <property type="entry name" value="maiA"/>
    <property type="match status" value="1"/>
</dbReference>
<dbReference type="InterPro" id="IPR005955">
    <property type="entry name" value="GST_Zeta"/>
</dbReference>
<dbReference type="GO" id="GO:0006749">
    <property type="term" value="P:glutathione metabolic process"/>
    <property type="evidence" value="ECO:0007669"/>
    <property type="project" value="TreeGrafter"/>
</dbReference>
<dbReference type="SFLD" id="SFLDG00358">
    <property type="entry name" value="Main_(cytGST)"/>
    <property type="match status" value="1"/>
</dbReference>
<keyword evidence="4" id="KW-0413">Isomerase</keyword>
<dbReference type="SUPFAM" id="SSF52833">
    <property type="entry name" value="Thioredoxin-like"/>
    <property type="match status" value="1"/>
</dbReference>
<dbReference type="InterPro" id="IPR004045">
    <property type="entry name" value="Glutathione_S-Trfase_N"/>
</dbReference>
<reference evidence="4 5" key="1">
    <citation type="submission" date="2018-12" db="EMBL/GenBank/DDBJ databases">
        <title>bacterium Hansschlegelia zhihuaiae S113.</title>
        <authorList>
            <person name="He J."/>
        </authorList>
    </citation>
    <scope>NUCLEOTIDE SEQUENCE [LARGE SCALE GENOMIC DNA]</scope>
    <source>
        <strain evidence="4 5">S 113</strain>
    </source>
</reference>
<protein>
    <submittedName>
        <fullName evidence="4">Maleylacetoacetate isomerase</fullName>
        <ecNumber evidence="4">5.2.1.2</ecNumber>
    </submittedName>
</protein>
<evidence type="ECO:0000313" key="4">
    <source>
        <dbReference type="EMBL" id="RXF72961.1"/>
    </source>
</evidence>
<dbReference type="GO" id="GO:0016034">
    <property type="term" value="F:maleylacetoacetate isomerase activity"/>
    <property type="evidence" value="ECO:0007669"/>
    <property type="project" value="UniProtKB-EC"/>
</dbReference>
<feature type="domain" description="GST C-terminal" evidence="3">
    <location>
        <begin position="92"/>
        <end position="219"/>
    </location>
</feature>
<dbReference type="SUPFAM" id="SSF47616">
    <property type="entry name" value="GST C-terminal domain-like"/>
    <property type="match status" value="1"/>
</dbReference>
<evidence type="ECO:0000313" key="5">
    <source>
        <dbReference type="Proteomes" id="UP000289708"/>
    </source>
</evidence>
<comment type="caution">
    <text evidence="4">The sequence shown here is derived from an EMBL/GenBank/DDBJ whole genome shotgun (WGS) entry which is preliminary data.</text>
</comment>
<dbReference type="GO" id="GO:0006559">
    <property type="term" value="P:L-phenylalanine catabolic process"/>
    <property type="evidence" value="ECO:0007669"/>
    <property type="project" value="TreeGrafter"/>
</dbReference>
<dbReference type="EMBL" id="RYFI01000011">
    <property type="protein sequence ID" value="RXF72961.1"/>
    <property type="molecule type" value="Genomic_DNA"/>
</dbReference>
<dbReference type="InterPro" id="IPR010987">
    <property type="entry name" value="Glutathione-S-Trfase_C-like"/>
</dbReference>
<gene>
    <name evidence="4" type="primary">maiA</name>
    <name evidence="4" type="ORF">EK403_12525</name>
</gene>
<dbReference type="InterPro" id="IPR036282">
    <property type="entry name" value="Glutathione-S-Trfase_C_sf"/>
</dbReference>
<name>A0A4Q0MHA3_9HYPH</name>
<proteinExistence type="inferred from homology"/>
<dbReference type="PROSITE" id="PS50404">
    <property type="entry name" value="GST_NTER"/>
    <property type="match status" value="1"/>
</dbReference>
<dbReference type="AlphaFoldDB" id="A0A4Q0MHA3"/>
<evidence type="ECO:0000259" key="2">
    <source>
        <dbReference type="PROSITE" id="PS50404"/>
    </source>
</evidence>
<dbReference type="OrthoDB" id="509852at2"/>
<dbReference type="Gene3D" id="3.40.30.10">
    <property type="entry name" value="Glutaredoxin"/>
    <property type="match status" value="1"/>
</dbReference>
<dbReference type="GO" id="GO:0004364">
    <property type="term" value="F:glutathione transferase activity"/>
    <property type="evidence" value="ECO:0007669"/>
    <property type="project" value="TreeGrafter"/>
</dbReference>
<dbReference type="PANTHER" id="PTHR42673">
    <property type="entry name" value="MALEYLACETOACETATE ISOMERASE"/>
    <property type="match status" value="1"/>
</dbReference>
<dbReference type="RefSeq" id="WP_128777821.1">
    <property type="nucleotide sequence ID" value="NZ_RYFI01000011.1"/>
</dbReference>
<dbReference type="GO" id="GO:0005737">
    <property type="term" value="C:cytoplasm"/>
    <property type="evidence" value="ECO:0007669"/>
    <property type="project" value="InterPro"/>
</dbReference>
<evidence type="ECO:0000259" key="3">
    <source>
        <dbReference type="PROSITE" id="PS50405"/>
    </source>
</evidence>
<accession>A0A4Q0MHA3</accession>
<dbReference type="InterPro" id="IPR036249">
    <property type="entry name" value="Thioredoxin-like_sf"/>
</dbReference>
<feature type="domain" description="GST N-terminal" evidence="2">
    <location>
        <begin position="5"/>
        <end position="87"/>
    </location>
</feature>
<dbReference type="SFLD" id="SFLDS00019">
    <property type="entry name" value="Glutathione_Transferase_(cytos"/>
    <property type="match status" value="1"/>
</dbReference>
<dbReference type="Gene3D" id="1.20.1050.10">
    <property type="match status" value="1"/>
</dbReference>
<keyword evidence="5" id="KW-1185">Reference proteome</keyword>
<dbReference type="Proteomes" id="UP000289708">
    <property type="component" value="Unassembled WGS sequence"/>
</dbReference>
<dbReference type="EC" id="5.2.1.2" evidence="4"/>
<dbReference type="InterPro" id="IPR040079">
    <property type="entry name" value="Glutathione_S-Trfase"/>
</dbReference>
<dbReference type="PANTHER" id="PTHR42673:SF4">
    <property type="entry name" value="MALEYLACETOACETATE ISOMERASE"/>
    <property type="match status" value="1"/>
</dbReference>
<organism evidence="4 5">
    <name type="scientific">Hansschlegelia zhihuaiae</name>
    <dbReference type="NCBI Taxonomy" id="405005"/>
    <lineage>
        <taxon>Bacteria</taxon>
        <taxon>Pseudomonadati</taxon>
        <taxon>Pseudomonadota</taxon>
        <taxon>Alphaproteobacteria</taxon>
        <taxon>Hyphomicrobiales</taxon>
        <taxon>Methylopilaceae</taxon>
        <taxon>Hansschlegelia</taxon>
    </lineage>
</organism>
<sequence length="221" mass="23890">MAAQPKLELFVYWRTSAGYRVRVALALKGLKAEERIVDVDAGENRSPEFLKINPLGAIPALIADGGAPLTQSLAILEYLEEIAPEPPLLPGDPLGRARVRSIAAMVASDTHPLIVPRVRRYLTEQGFDAAKWRAWQVHWFTTGLQAVEARLSKDPATGEFCHGDAVTMADVCLASIPAVMQVFDVAVPDIPTVDRIVANCNALPAFANADPYKQKGAPPKG</sequence>